<evidence type="ECO:0000256" key="1">
    <source>
        <dbReference type="ARBA" id="ARBA00002001"/>
    </source>
</evidence>
<evidence type="ECO:0000313" key="16">
    <source>
        <dbReference type="EMBL" id="KZS21346.1"/>
    </source>
</evidence>
<dbReference type="Proteomes" id="UP000076858">
    <property type="component" value="Unassembled WGS sequence"/>
</dbReference>
<feature type="domain" description="CUB" evidence="15">
    <location>
        <begin position="161"/>
        <end position="271"/>
    </location>
</feature>
<keyword evidence="12 14" id="KW-0544">Nucleosome core</keyword>
<dbReference type="STRING" id="35525.A0A162SIV5"/>
<evidence type="ECO:0000256" key="13">
    <source>
        <dbReference type="PROSITE-ProRule" id="PRU00059"/>
    </source>
</evidence>
<dbReference type="SUPFAM" id="SSF47113">
    <property type="entry name" value="Histone-fold"/>
    <property type="match status" value="1"/>
</dbReference>
<dbReference type="GO" id="GO:0000786">
    <property type="term" value="C:nucleosome"/>
    <property type="evidence" value="ECO:0007669"/>
    <property type="project" value="UniProtKB-KW"/>
</dbReference>
<evidence type="ECO:0000256" key="11">
    <source>
        <dbReference type="ARBA" id="ARBA00023242"/>
    </source>
</evidence>
<dbReference type="PROSITE" id="PS00047">
    <property type="entry name" value="HISTONE_H4"/>
    <property type="match status" value="1"/>
</dbReference>
<sequence>MTGRGKGGKGLGKGGAKRHRKVLRDNIQGITKPAIRRLARRGGVKRISGLIYEETRGVLKVFLENVIRDAVTYTEHAKRKTVTAMDVVYALKRQGRTLYGFACEPFGSIPVFLGECSRMRAIGIAVRIIVVLLLWDCEASTVDKASISETSLNVTETTSFCGGFVTHSFGNITSPKYPSNYDDMLNCKWHFLVQSSHRILFQFYKLFSTEHGYDRVSIYDGISNSARLIVELSGNDSLSQIFTTTSNTATVRFTTDNSLNFPGFALYYSTDPIPACGGVLYTDGTIETPDFPAHYPSSAKCRWVITAESDKRIEITFESFQTEPGRDFLTIMDPLTDLPLLIHSGFSLPDTLISPSNQLILIFQSDHVINQPGFELSYKII</sequence>
<dbReference type="OrthoDB" id="418245at2759"/>
<evidence type="ECO:0000256" key="9">
    <source>
        <dbReference type="ARBA" id="ARBA00023125"/>
    </source>
</evidence>
<dbReference type="Pfam" id="PF00431">
    <property type="entry name" value="CUB"/>
    <property type="match status" value="2"/>
</dbReference>
<dbReference type="CDD" id="cd00041">
    <property type="entry name" value="CUB"/>
    <property type="match status" value="2"/>
</dbReference>
<comment type="caution">
    <text evidence="16">The sequence shown here is derived from an EMBL/GenBank/DDBJ whole genome shotgun (WGS) entry which is preliminary data.</text>
</comment>
<dbReference type="EMBL" id="LRGB01000024">
    <property type="protein sequence ID" value="KZS21346.1"/>
    <property type="molecule type" value="Genomic_DNA"/>
</dbReference>
<dbReference type="GO" id="GO:0005634">
    <property type="term" value="C:nucleus"/>
    <property type="evidence" value="ECO:0007669"/>
    <property type="project" value="UniProtKB-SubCell"/>
</dbReference>
<dbReference type="SMART" id="SM00417">
    <property type="entry name" value="H4"/>
    <property type="match status" value="1"/>
</dbReference>
<dbReference type="InterPro" id="IPR000859">
    <property type="entry name" value="CUB_dom"/>
</dbReference>
<dbReference type="InterPro" id="IPR019809">
    <property type="entry name" value="Histone_H4_CS"/>
</dbReference>
<evidence type="ECO:0000256" key="7">
    <source>
        <dbReference type="ARBA" id="ARBA00022481"/>
    </source>
</evidence>
<dbReference type="InterPro" id="IPR035914">
    <property type="entry name" value="Sperma_CUB_dom_sf"/>
</dbReference>
<evidence type="ECO:0000256" key="12">
    <source>
        <dbReference type="ARBA" id="ARBA00023269"/>
    </source>
</evidence>
<evidence type="ECO:0000256" key="4">
    <source>
        <dbReference type="ARBA" id="ARBA00006564"/>
    </source>
</evidence>
<proteinExistence type="inferred from homology"/>
<comment type="function">
    <text evidence="1 14">Core component of nucleosome. Nucleosomes wrap and compact DNA into chromatin, limiting DNA accessibility to the cellular machineries which require DNA as a template. Histones thereby play a central role in transcription regulation, DNA repair, DNA replication and chromosomal stability. DNA accessibility is regulated via a complex set of post-translational modifications of histones, also called histone code, and nucleosome remodeling.</text>
</comment>
<keyword evidence="17" id="KW-1185">Reference proteome</keyword>
<dbReference type="PANTHER" id="PTHR10484">
    <property type="entry name" value="HISTONE H4"/>
    <property type="match status" value="1"/>
</dbReference>
<dbReference type="SMART" id="SM00042">
    <property type="entry name" value="CUB"/>
    <property type="match status" value="2"/>
</dbReference>
<comment type="caution">
    <text evidence="13">Lacks conserved residue(s) required for the propagation of feature annotation.</text>
</comment>
<dbReference type="InterPro" id="IPR035425">
    <property type="entry name" value="CENP-T/H4_C"/>
</dbReference>
<comment type="subcellular location">
    <subcellularLocation>
        <location evidence="3">Chromosome</location>
    </subcellularLocation>
    <subcellularLocation>
        <location evidence="2">Nucleus</location>
    </subcellularLocation>
</comment>
<feature type="domain" description="CUB" evidence="15">
    <location>
        <begin position="276"/>
        <end position="381"/>
    </location>
</feature>
<comment type="similarity">
    <text evidence="4 14">Belongs to the histone H4 family.</text>
</comment>
<dbReference type="FunFam" id="1.10.20.10:FF:000002">
    <property type="entry name" value="Histone H4"/>
    <property type="match status" value="1"/>
</dbReference>
<dbReference type="CDD" id="cd22912">
    <property type="entry name" value="HFD_H4"/>
    <property type="match status" value="1"/>
</dbReference>
<dbReference type="Gene3D" id="2.60.120.290">
    <property type="entry name" value="Spermadhesin, CUB domain"/>
    <property type="match status" value="2"/>
</dbReference>
<comment type="subunit">
    <text evidence="14">The nucleosome is a histone octamer containing two molecules each of H2A, H2B, H3 and H4 assembled in one H3-H4 heterotetramer and two H2A-H2B heterodimers. The octamer wraps approximately 147 bp of DNA.</text>
</comment>
<gene>
    <name evidence="16" type="ORF">APZ42_011260</name>
</gene>
<keyword evidence="9 14" id="KW-0238">DNA-binding</keyword>
<dbReference type="Pfam" id="PF15511">
    <property type="entry name" value="CENP-T_C"/>
    <property type="match status" value="1"/>
</dbReference>
<dbReference type="InterPro" id="IPR004823">
    <property type="entry name" value="TAF_TATA-bd_Histone-like_dom"/>
</dbReference>
<evidence type="ECO:0000256" key="2">
    <source>
        <dbReference type="ARBA" id="ARBA00004123"/>
    </source>
</evidence>
<keyword evidence="10" id="KW-1015">Disulfide bond</keyword>
<dbReference type="PROSITE" id="PS01180">
    <property type="entry name" value="CUB"/>
    <property type="match status" value="2"/>
</dbReference>
<dbReference type="Gene3D" id="1.10.20.10">
    <property type="entry name" value="Histone, subunit A"/>
    <property type="match status" value="1"/>
</dbReference>
<dbReference type="InterPro" id="IPR009072">
    <property type="entry name" value="Histone-fold"/>
</dbReference>
<dbReference type="SUPFAM" id="SSF49854">
    <property type="entry name" value="Spermadhesin, CUB domain"/>
    <property type="match status" value="2"/>
</dbReference>
<dbReference type="GO" id="GO:0003677">
    <property type="term" value="F:DNA binding"/>
    <property type="evidence" value="ECO:0007669"/>
    <property type="project" value="UniProtKB-KW"/>
</dbReference>
<organism evidence="16 17">
    <name type="scientific">Daphnia magna</name>
    <dbReference type="NCBI Taxonomy" id="35525"/>
    <lineage>
        <taxon>Eukaryota</taxon>
        <taxon>Metazoa</taxon>
        <taxon>Ecdysozoa</taxon>
        <taxon>Arthropoda</taxon>
        <taxon>Crustacea</taxon>
        <taxon>Branchiopoda</taxon>
        <taxon>Diplostraca</taxon>
        <taxon>Cladocera</taxon>
        <taxon>Anomopoda</taxon>
        <taxon>Daphniidae</taxon>
        <taxon>Daphnia</taxon>
    </lineage>
</organism>
<protein>
    <recommendedName>
        <fullName evidence="5 14">Histone H4</fullName>
    </recommendedName>
</protein>
<dbReference type="GO" id="GO:0046982">
    <property type="term" value="F:protein heterodimerization activity"/>
    <property type="evidence" value="ECO:0007669"/>
    <property type="project" value="InterPro"/>
</dbReference>
<reference evidence="16 17" key="1">
    <citation type="submission" date="2016-03" db="EMBL/GenBank/DDBJ databases">
        <title>EvidentialGene: Evidence-directed Construction of Genes on Genomes.</title>
        <authorList>
            <person name="Gilbert D.G."/>
            <person name="Choi J.-H."/>
            <person name="Mockaitis K."/>
            <person name="Colbourne J."/>
            <person name="Pfrender M."/>
        </authorList>
    </citation>
    <scope>NUCLEOTIDE SEQUENCE [LARGE SCALE GENOMIC DNA]</scope>
    <source>
        <strain evidence="16 17">Xinb3</strain>
        <tissue evidence="16">Complete organism</tissue>
    </source>
</reference>
<dbReference type="GO" id="GO:0030527">
    <property type="term" value="F:structural constituent of chromatin"/>
    <property type="evidence" value="ECO:0007669"/>
    <property type="project" value="InterPro"/>
</dbReference>
<evidence type="ECO:0000259" key="15">
    <source>
        <dbReference type="PROSITE" id="PS01180"/>
    </source>
</evidence>
<dbReference type="PRINTS" id="PR00623">
    <property type="entry name" value="HISTONEH4"/>
</dbReference>
<dbReference type="AlphaFoldDB" id="A0A162SIV5"/>
<dbReference type="InterPro" id="IPR001951">
    <property type="entry name" value="Histone_H4"/>
</dbReference>
<evidence type="ECO:0000256" key="6">
    <source>
        <dbReference type="ARBA" id="ARBA00022454"/>
    </source>
</evidence>
<keyword evidence="6 14" id="KW-0158">Chromosome</keyword>
<evidence type="ECO:0000313" key="17">
    <source>
        <dbReference type="Proteomes" id="UP000076858"/>
    </source>
</evidence>
<evidence type="ECO:0000256" key="3">
    <source>
        <dbReference type="ARBA" id="ARBA00004286"/>
    </source>
</evidence>
<keyword evidence="8" id="KW-0007">Acetylation</keyword>
<evidence type="ECO:0000256" key="8">
    <source>
        <dbReference type="ARBA" id="ARBA00022990"/>
    </source>
</evidence>
<keyword evidence="11 14" id="KW-0539">Nucleus</keyword>
<evidence type="ECO:0000256" key="14">
    <source>
        <dbReference type="RuleBase" id="RU000528"/>
    </source>
</evidence>
<evidence type="ECO:0000256" key="10">
    <source>
        <dbReference type="ARBA" id="ARBA00023157"/>
    </source>
</evidence>
<name>A0A162SIV5_9CRUS</name>
<accession>A0A162SIV5</accession>
<dbReference type="SMART" id="SM00803">
    <property type="entry name" value="TAF"/>
    <property type="match status" value="1"/>
</dbReference>
<evidence type="ECO:0000256" key="5">
    <source>
        <dbReference type="ARBA" id="ARBA00020836"/>
    </source>
</evidence>
<keyword evidence="7" id="KW-0488">Methylation</keyword>